<dbReference type="SUPFAM" id="SSF54197">
    <property type="entry name" value="HIT-like"/>
    <property type="match status" value="2"/>
</dbReference>
<evidence type="ECO:0000256" key="1">
    <source>
        <dbReference type="ARBA" id="ARBA00001107"/>
    </source>
</evidence>
<dbReference type="EC" id="2.7.7.12" evidence="5 13"/>
<dbReference type="GO" id="GO:0016779">
    <property type="term" value="F:nucleotidyltransferase activity"/>
    <property type="evidence" value="ECO:0007669"/>
    <property type="project" value="UniProtKB-KW"/>
</dbReference>
<evidence type="ECO:0000256" key="9">
    <source>
        <dbReference type="ARBA" id="ARBA00022723"/>
    </source>
</evidence>
<proteinExistence type="inferred from homology"/>
<dbReference type="PANTHER" id="PTHR11943">
    <property type="entry name" value="GALACTOSE-1-PHOSPHATE URIDYLYLTRANSFERASE"/>
    <property type="match status" value="1"/>
</dbReference>
<dbReference type="InterPro" id="IPR019779">
    <property type="entry name" value="GalP_UDPtransf1_His-AS"/>
</dbReference>
<protein>
    <recommendedName>
        <fullName evidence="6 13">Galactose-1-phosphate uridylyltransferase</fullName>
        <ecNumber evidence="5 13">2.7.7.12</ecNumber>
    </recommendedName>
</protein>
<keyword evidence="11 14" id="KW-0299">Galactose metabolism</keyword>
<evidence type="ECO:0000256" key="4">
    <source>
        <dbReference type="ARBA" id="ARBA00010951"/>
    </source>
</evidence>
<keyword evidence="9 14" id="KW-0479">Metal-binding</keyword>
<organism evidence="18 19">
    <name type="scientific">Catenulispora yoronensis</name>
    <dbReference type="NCBI Taxonomy" id="450799"/>
    <lineage>
        <taxon>Bacteria</taxon>
        <taxon>Bacillati</taxon>
        <taxon>Actinomycetota</taxon>
        <taxon>Actinomycetes</taxon>
        <taxon>Catenulisporales</taxon>
        <taxon>Catenulisporaceae</taxon>
        <taxon>Catenulispora</taxon>
    </lineage>
</organism>
<evidence type="ECO:0000256" key="7">
    <source>
        <dbReference type="ARBA" id="ARBA00022679"/>
    </source>
</evidence>
<evidence type="ECO:0000313" key="18">
    <source>
        <dbReference type="EMBL" id="GAA2017744.1"/>
    </source>
</evidence>
<keyword evidence="10" id="KW-0862">Zinc</keyword>
<dbReference type="PANTHER" id="PTHR11943:SF1">
    <property type="entry name" value="GALACTOSE-1-PHOSPHATE URIDYLYLTRANSFERASE"/>
    <property type="match status" value="1"/>
</dbReference>
<dbReference type="PROSITE" id="PS00117">
    <property type="entry name" value="GAL_P_UDP_TRANSF_I"/>
    <property type="match status" value="1"/>
</dbReference>
<evidence type="ECO:0000256" key="10">
    <source>
        <dbReference type="ARBA" id="ARBA00022833"/>
    </source>
</evidence>
<evidence type="ECO:0000313" key="19">
    <source>
        <dbReference type="Proteomes" id="UP001500751"/>
    </source>
</evidence>
<evidence type="ECO:0000256" key="14">
    <source>
        <dbReference type="RuleBase" id="RU000506"/>
    </source>
</evidence>
<comment type="cofactor">
    <cofactor evidence="2">
        <name>Zn(2+)</name>
        <dbReference type="ChEBI" id="CHEBI:29105"/>
    </cofactor>
</comment>
<comment type="pathway">
    <text evidence="3 14">Carbohydrate metabolism; galactose metabolism.</text>
</comment>
<dbReference type="Pfam" id="PF01087">
    <property type="entry name" value="GalP_UDP_transf"/>
    <property type="match status" value="1"/>
</dbReference>
<dbReference type="RefSeq" id="WP_344664488.1">
    <property type="nucleotide sequence ID" value="NZ_BAAAQN010000005.1"/>
</dbReference>
<dbReference type="InterPro" id="IPR005849">
    <property type="entry name" value="GalP_Utransf_N"/>
</dbReference>
<dbReference type="InterPro" id="IPR036265">
    <property type="entry name" value="HIT-like_sf"/>
</dbReference>
<feature type="compositionally biased region" description="Basic and acidic residues" evidence="15">
    <location>
        <begin position="26"/>
        <end position="40"/>
    </location>
</feature>
<dbReference type="PIRSF" id="PIRSF000808">
    <property type="entry name" value="GalT"/>
    <property type="match status" value="1"/>
</dbReference>
<keyword evidence="7 14" id="KW-0808">Transferase</keyword>
<sequence length="350" mass="38347">MDPVMDPVLTRTVTKLSDGRELIYYDETPGHDRSAADQRDLPTVSTTSQLRRDPLTGEFTTVAGHRQDRIFLPAADQCPLDPSRPPGRLTEIPAADYDVAVFENRFPSLAGDTGRCEVVVFSSDHGSSFGSLPVARIRSIVDVWADRTAELGQRPGIEYVYCFENRGVEVGVTLHHPHGQIYAFTYVPPRMRKMLEVATAYHGSTGGCVACDALAEERAEAARVITSGRYFTAYVPYAGRWPFQVDIVPHRHVPDLPALTAAERDELAEIGKDCVGRLDGLFDGPMPYIGSWYQAPVGAGRAESHLRWQLAALRRAPGKLKHLAGTESGAGAFMNDIGPERAAAMLRGEQ</sequence>
<keyword evidence="8 14" id="KW-0548">Nucleotidyltransferase</keyword>
<feature type="domain" description="Galactose-1-phosphate uridyl transferase C-terminal" evidence="17">
    <location>
        <begin position="200"/>
        <end position="314"/>
    </location>
</feature>
<dbReference type="InterPro" id="IPR001937">
    <property type="entry name" value="GalP_UDPtransf1"/>
</dbReference>
<dbReference type="Pfam" id="PF02744">
    <property type="entry name" value="GalP_UDP_tr_C"/>
    <property type="match status" value="1"/>
</dbReference>
<comment type="catalytic activity">
    <reaction evidence="1 14">
        <text>alpha-D-galactose 1-phosphate + UDP-alpha-D-glucose = alpha-D-glucose 1-phosphate + UDP-alpha-D-galactose</text>
        <dbReference type="Rhea" id="RHEA:13989"/>
        <dbReference type="ChEBI" id="CHEBI:58336"/>
        <dbReference type="ChEBI" id="CHEBI:58601"/>
        <dbReference type="ChEBI" id="CHEBI:58885"/>
        <dbReference type="ChEBI" id="CHEBI:66914"/>
        <dbReference type="EC" id="2.7.7.12"/>
    </reaction>
</comment>
<dbReference type="Gene3D" id="3.30.428.10">
    <property type="entry name" value="HIT-like"/>
    <property type="match status" value="2"/>
</dbReference>
<name>A0ABN2TRA4_9ACTN</name>
<comment type="similarity">
    <text evidence="4 14">Belongs to the galactose-1-phosphate uridylyltransferase type 1 family.</text>
</comment>
<evidence type="ECO:0000256" key="12">
    <source>
        <dbReference type="ARBA" id="ARBA00023277"/>
    </source>
</evidence>
<dbReference type="InterPro" id="IPR005850">
    <property type="entry name" value="GalP_Utransf_C"/>
</dbReference>
<feature type="domain" description="Galactose-1-phosphate uridyl transferase N-terminal" evidence="16">
    <location>
        <begin position="111"/>
        <end position="188"/>
    </location>
</feature>
<evidence type="ECO:0000256" key="13">
    <source>
        <dbReference type="NCBIfam" id="TIGR00209"/>
    </source>
</evidence>
<evidence type="ECO:0000256" key="3">
    <source>
        <dbReference type="ARBA" id="ARBA00004947"/>
    </source>
</evidence>
<evidence type="ECO:0000256" key="2">
    <source>
        <dbReference type="ARBA" id="ARBA00001947"/>
    </source>
</evidence>
<gene>
    <name evidence="18" type="primary">galT</name>
    <name evidence="18" type="ORF">GCM10009839_12050</name>
</gene>
<keyword evidence="12 14" id="KW-0119">Carbohydrate metabolism</keyword>
<accession>A0ABN2TRA4</accession>
<reference evidence="18 19" key="1">
    <citation type="journal article" date="2019" name="Int. J. Syst. Evol. Microbiol.">
        <title>The Global Catalogue of Microorganisms (GCM) 10K type strain sequencing project: providing services to taxonomists for standard genome sequencing and annotation.</title>
        <authorList>
            <consortium name="The Broad Institute Genomics Platform"/>
            <consortium name="The Broad Institute Genome Sequencing Center for Infectious Disease"/>
            <person name="Wu L."/>
            <person name="Ma J."/>
        </authorList>
    </citation>
    <scope>NUCLEOTIDE SEQUENCE [LARGE SCALE GENOMIC DNA]</scope>
    <source>
        <strain evidence="18 19">JCM 16014</strain>
    </source>
</reference>
<feature type="region of interest" description="Disordered" evidence="15">
    <location>
        <begin position="26"/>
        <end position="47"/>
    </location>
</feature>
<evidence type="ECO:0000256" key="11">
    <source>
        <dbReference type="ARBA" id="ARBA00023144"/>
    </source>
</evidence>
<evidence type="ECO:0000256" key="15">
    <source>
        <dbReference type="SAM" id="MobiDB-lite"/>
    </source>
</evidence>
<dbReference type="NCBIfam" id="TIGR00209">
    <property type="entry name" value="galT_1"/>
    <property type="match status" value="1"/>
</dbReference>
<keyword evidence="19" id="KW-1185">Reference proteome</keyword>
<evidence type="ECO:0000259" key="17">
    <source>
        <dbReference type="Pfam" id="PF02744"/>
    </source>
</evidence>
<dbReference type="Proteomes" id="UP001500751">
    <property type="component" value="Unassembled WGS sequence"/>
</dbReference>
<evidence type="ECO:0000259" key="16">
    <source>
        <dbReference type="Pfam" id="PF01087"/>
    </source>
</evidence>
<evidence type="ECO:0000256" key="6">
    <source>
        <dbReference type="ARBA" id="ARBA00016340"/>
    </source>
</evidence>
<dbReference type="EMBL" id="BAAAQN010000005">
    <property type="protein sequence ID" value="GAA2017744.1"/>
    <property type="molecule type" value="Genomic_DNA"/>
</dbReference>
<comment type="caution">
    <text evidence="18">The sequence shown here is derived from an EMBL/GenBank/DDBJ whole genome shotgun (WGS) entry which is preliminary data.</text>
</comment>
<evidence type="ECO:0000256" key="5">
    <source>
        <dbReference type="ARBA" id="ARBA00012384"/>
    </source>
</evidence>
<evidence type="ECO:0000256" key="8">
    <source>
        <dbReference type="ARBA" id="ARBA00022695"/>
    </source>
</evidence>